<organism evidence="1">
    <name type="scientific">Guillardia theta (strain CCMP2712)</name>
    <name type="common">Cryptophyte</name>
    <dbReference type="NCBI Taxonomy" id="905079"/>
    <lineage>
        <taxon>Eukaryota</taxon>
        <taxon>Cryptophyceae</taxon>
        <taxon>Pyrenomonadales</taxon>
        <taxon>Geminigeraceae</taxon>
        <taxon>Guillardia</taxon>
    </lineage>
</organism>
<protein>
    <submittedName>
        <fullName evidence="1 2">Uncharacterized protein</fullName>
    </submittedName>
</protein>
<reference evidence="1 3" key="1">
    <citation type="journal article" date="2012" name="Nature">
        <title>Algal genomes reveal evolutionary mosaicism and the fate of nucleomorphs.</title>
        <authorList>
            <consortium name="DOE Joint Genome Institute"/>
            <person name="Curtis B.A."/>
            <person name="Tanifuji G."/>
            <person name="Burki F."/>
            <person name="Gruber A."/>
            <person name="Irimia M."/>
            <person name="Maruyama S."/>
            <person name="Arias M.C."/>
            <person name="Ball S.G."/>
            <person name="Gile G.H."/>
            <person name="Hirakawa Y."/>
            <person name="Hopkins J.F."/>
            <person name="Kuo A."/>
            <person name="Rensing S.A."/>
            <person name="Schmutz J."/>
            <person name="Symeonidi A."/>
            <person name="Elias M."/>
            <person name="Eveleigh R.J."/>
            <person name="Herman E.K."/>
            <person name="Klute M.J."/>
            <person name="Nakayama T."/>
            <person name="Obornik M."/>
            <person name="Reyes-Prieto A."/>
            <person name="Armbrust E.V."/>
            <person name="Aves S.J."/>
            <person name="Beiko R.G."/>
            <person name="Coutinho P."/>
            <person name="Dacks J.B."/>
            <person name="Durnford D.G."/>
            <person name="Fast N.M."/>
            <person name="Green B.R."/>
            <person name="Grisdale C.J."/>
            <person name="Hempel F."/>
            <person name="Henrissat B."/>
            <person name="Hoppner M.P."/>
            <person name="Ishida K."/>
            <person name="Kim E."/>
            <person name="Koreny L."/>
            <person name="Kroth P.G."/>
            <person name="Liu Y."/>
            <person name="Malik S.B."/>
            <person name="Maier U.G."/>
            <person name="McRose D."/>
            <person name="Mock T."/>
            <person name="Neilson J.A."/>
            <person name="Onodera N.T."/>
            <person name="Poole A.M."/>
            <person name="Pritham E.J."/>
            <person name="Richards T.A."/>
            <person name="Rocap G."/>
            <person name="Roy S.W."/>
            <person name="Sarai C."/>
            <person name="Schaack S."/>
            <person name="Shirato S."/>
            <person name="Slamovits C.H."/>
            <person name="Spencer D.F."/>
            <person name="Suzuki S."/>
            <person name="Worden A.Z."/>
            <person name="Zauner S."/>
            <person name="Barry K."/>
            <person name="Bell C."/>
            <person name="Bharti A.K."/>
            <person name="Crow J.A."/>
            <person name="Grimwood J."/>
            <person name="Kramer R."/>
            <person name="Lindquist E."/>
            <person name="Lucas S."/>
            <person name="Salamov A."/>
            <person name="McFadden G.I."/>
            <person name="Lane C.E."/>
            <person name="Keeling P.J."/>
            <person name="Gray M.W."/>
            <person name="Grigoriev I.V."/>
            <person name="Archibald J.M."/>
        </authorList>
    </citation>
    <scope>NUCLEOTIDE SEQUENCE</scope>
    <source>
        <strain evidence="1 3">CCMP2712</strain>
    </source>
</reference>
<accession>L1IZ47</accession>
<evidence type="ECO:0000313" key="2">
    <source>
        <dbReference type="EnsemblProtists" id="EKX41105"/>
    </source>
</evidence>
<dbReference type="RefSeq" id="XP_005828085.1">
    <property type="nucleotide sequence ID" value="XM_005828028.1"/>
</dbReference>
<dbReference type="EnsemblProtists" id="EKX41105">
    <property type="protein sequence ID" value="EKX41105"/>
    <property type="gene ID" value="GUITHDRAFT_153926"/>
</dbReference>
<proteinExistence type="predicted"/>
<dbReference type="KEGG" id="gtt:GUITHDRAFT_153926"/>
<sequence length="232" mass="27765">MECARHLMTWLRKSWEYGVDGEHVVAIKRDCAELIIDLLGFQQTEKIDRLFLALEKPLVHMQRNRIAEFEDELVSRKLIPRYDGYRQLVRDVAEMQPQGNYNLTHIFAAIRIQRWILRLARKLRNNPTRMQNKFRILNKEKQLKMKTRWKDGPESKLKIPDFLISDHYAMDEDDAEKVIRRLVPANVRTAAIAMAHERFMAKEEDSRLWERMAWTERLRLCEVIYGKTMTKP</sequence>
<dbReference type="Proteomes" id="UP000011087">
    <property type="component" value="Unassembled WGS sequence"/>
</dbReference>
<gene>
    <name evidence="1" type="ORF">GUITHDRAFT_153926</name>
</gene>
<dbReference type="AlphaFoldDB" id="L1IZ47"/>
<reference evidence="2" key="3">
    <citation type="submission" date="2015-06" db="UniProtKB">
        <authorList>
            <consortium name="EnsemblProtists"/>
        </authorList>
    </citation>
    <scope>IDENTIFICATION</scope>
</reference>
<name>L1IZ47_GUITC</name>
<dbReference type="PaxDb" id="55529-EKX41105"/>
<dbReference type="GeneID" id="17297726"/>
<keyword evidence="3" id="KW-1185">Reference proteome</keyword>
<reference evidence="3" key="2">
    <citation type="submission" date="2012-11" db="EMBL/GenBank/DDBJ databases">
        <authorList>
            <person name="Kuo A."/>
            <person name="Curtis B.A."/>
            <person name="Tanifuji G."/>
            <person name="Burki F."/>
            <person name="Gruber A."/>
            <person name="Irimia M."/>
            <person name="Maruyama S."/>
            <person name="Arias M.C."/>
            <person name="Ball S.G."/>
            <person name="Gile G.H."/>
            <person name="Hirakawa Y."/>
            <person name="Hopkins J.F."/>
            <person name="Rensing S.A."/>
            <person name="Schmutz J."/>
            <person name="Symeonidi A."/>
            <person name="Elias M."/>
            <person name="Eveleigh R.J."/>
            <person name="Herman E.K."/>
            <person name="Klute M.J."/>
            <person name="Nakayama T."/>
            <person name="Obornik M."/>
            <person name="Reyes-Prieto A."/>
            <person name="Armbrust E.V."/>
            <person name="Aves S.J."/>
            <person name="Beiko R.G."/>
            <person name="Coutinho P."/>
            <person name="Dacks J.B."/>
            <person name="Durnford D.G."/>
            <person name="Fast N.M."/>
            <person name="Green B.R."/>
            <person name="Grisdale C."/>
            <person name="Hempe F."/>
            <person name="Henrissat B."/>
            <person name="Hoppner M.P."/>
            <person name="Ishida K.-I."/>
            <person name="Kim E."/>
            <person name="Koreny L."/>
            <person name="Kroth P.G."/>
            <person name="Liu Y."/>
            <person name="Malik S.-B."/>
            <person name="Maier U.G."/>
            <person name="McRose D."/>
            <person name="Mock T."/>
            <person name="Neilson J.A."/>
            <person name="Onodera N.T."/>
            <person name="Poole A.M."/>
            <person name="Pritham E.J."/>
            <person name="Richards T.A."/>
            <person name="Rocap G."/>
            <person name="Roy S.W."/>
            <person name="Sarai C."/>
            <person name="Schaack S."/>
            <person name="Shirato S."/>
            <person name="Slamovits C.H."/>
            <person name="Spencer D.F."/>
            <person name="Suzuki S."/>
            <person name="Worden A.Z."/>
            <person name="Zauner S."/>
            <person name="Barry K."/>
            <person name="Bell C."/>
            <person name="Bharti A.K."/>
            <person name="Crow J.A."/>
            <person name="Grimwood J."/>
            <person name="Kramer R."/>
            <person name="Lindquist E."/>
            <person name="Lucas S."/>
            <person name="Salamov A."/>
            <person name="McFadden G.I."/>
            <person name="Lane C.E."/>
            <person name="Keeling P.J."/>
            <person name="Gray M.W."/>
            <person name="Grigoriev I.V."/>
            <person name="Archibald J.M."/>
        </authorList>
    </citation>
    <scope>NUCLEOTIDE SEQUENCE</scope>
    <source>
        <strain evidence="3">CCMP2712</strain>
    </source>
</reference>
<dbReference type="EMBL" id="JH993026">
    <property type="protein sequence ID" value="EKX41105.1"/>
    <property type="molecule type" value="Genomic_DNA"/>
</dbReference>
<evidence type="ECO:0000313" key="3">
    <source>
        <dbReference type="Proteomes" id="UP000011087"/>
    </source>
</evidence>
<evidence type="ECO:0000313" key="1">
    <source>
        <dbReference type="EMBL" id="EKX41105.1"/>
    </source>
</evidence>
<dbReference type="HOGENOM" id="CLU_1196807_0_0_1"/>